<dbReference type="HAMAP" id="MF_01487">
    <property type="entry name" value="RecD"/>
    <property type="match status" value="1"/>
</dbReference>
<evidence type="ECO:0000256" key="11">
    <source>
        <dbReference type="HAMAP-Rule" id="MF_01487"/>
    </source>
</evidence>
<comment type="catalytic activity">
    <reaction evidence="11">
        <text>ATP + H2O = ADP + phosphate + H(+)</text>
        <dbReference type="Rhea" id="RHEA:13065"/>
        <dbReference type="ChEBI" id="CHEBI:15377"/>
        <dbReference type="ChEBI" id="CHEBI:15378"/>
        <dbReference type="ChEBI" id="CHEBI:30616"/>
        <dbReference type="ChEBI" id="CHEBI:43474"/>
        <dbReference type="ChEBI" id="CHEBI:456216"/>
        <dbReference type="EC" id="5.6.2.3"/>
    </reaction>
</comment>
<feature type="domain" description="RecBCD enzyme subunit RecD N-terminal" evidence="13">
    <location>
        <begin position="18"/>
        <end position="111"/>
    </location>
</feature>
<evidence type="ECO:0000256" key="6">
    <source>
        <dbReference type="ARBA" id="ARBA00022839"/>
    </source>
</evidence>
<dbReference type="GO" id="GO:0009338">
    <property type="term" value="C:exodeoxyribonuclease V complex"/>
    <property type="evidence" value="ECO:0007669"/>
    <property type="project" value="InterPro"/>
</dbReference>
<dbReference type="InterPro" id="IPR049550">
    <property type="entry name" value="RecD_N"/>
</dbReference>
<evidence type="ECO:0000256" key="5">
    <source>
        <dbReference type="ARBA" id="ARBA00022806"/>
    </source>
</evidence>
<dbReference type="PANTHER" id="PTHR43788">
    <property type="entry name" value="DNA2/NAM7 HELICASE FAMILY MEMBER"/>
    <property type="match status" value="1"/>
</dbReference>
<dbReference type="GO" id="GO:0005524">
    <property type="term" value="F:ATP binding"/>
    <property type="evidence" value="ECO:0007669"/>
    <property type="project" value="UniProtKB-UniRule"/>
</dbReference>
<evidence type="ECO:0000313" key="15">
    <source>
        <dbReference type="Proteomes" id="UP001364472"/>
    </source>
</evidence>
<comment type="function">
    <text evidence="11">A helicase/nuclease that prepares dsDNA breaks (DSB) for recombinational DNA repair. Binds to DSBs and unwinds DNA via a highly rapid and processive ATP-dependent bidirectional helicase activity. Unwinds dsDNA until it encounters a Chi (crossover hotspot instigator) sequence from the 3' direction. Cuts ssDNA a few nucleotides 3' to the Chi site. The properties and activities of the enzyme are changed at Chi. The Chi-altered holoenzyme produces a long 3'-ssDNA overhang and facilitates RecA-binding to the ssDNA for homologous DNA recombination and repair. Holoenzyme degrades any linearized DNA that is unable to undergo homologous recombination. In the holoenzyme this subunit has ssDNA-dependent ATPase and 5'-3' helicase activity. When added to pre-assembled RecBC greatly stimulates nuclease activity and augments holoenzyme processivity. Negatively regulates the RecA-loading ability of RecBCD.</text>
</comment>
<evidence type="ECO:0000256" key="7">
    <source>
        <dbReference type="ARBA" id="ARBA00022840"/>
    </source>
</evidence>
<keyword evidence="6 11" id="KW-0269">Exonuclease</keyword>
<dbReference type="InterPro" id="IPR027785">
    <property type="entry name" value="UvrD-like_helicase_C"/>
</dbReference>
<dbReference type="InterPro" id="IPR027417">
    <property type="entry name" value="P-loop_NTPase"/>
</dbReference>
<protein>
    <recommendedName>
        <fullName evidence="11">RecBCD enzyme subunit RecD</fullName>
        <ecNumber evidence="11">5.6.2.3</ecNumber>
    </recommendedName>
    <alternativeName>
        <fullName evidence="11">DNA 5'-3' helicase subunit RecD</fullName>
    </alternativeName>
    <alternativeName>
        <fullName evidence="11">Exonuclease V subunit RecD</fullName>
        <shortName evidence="11">ExoV subunit RecD</shortName>
    </alternativeName>
    <alternativeName>
        <fullName evidence="11">Helicase/nuclease RecBCD subunit RecD</fullName>
    </alternativeName>
</protein>
<dbReference type="EC" id="5.6.2.3" evidence="11"/>
<accession>A0AAW9R7Z7</accession>
<name>A0AAW9R7Z7_9GAMM</name>
<dbReference type="NCBIfam" id="TIGR01447">
    <property type="entry name" value="recD"/>
    <property type="match status" value="1"/>
</dbReference>
<reference evidence="14 15" key="1">
    <citation type="journal article" date="2016" name="Antonie Van Leeuwenhoek">
        <title>Denitratimonas tolerans gen. nov., sp. nov., a denitrifying bacterium isolated from a bioreactor for tannery wastewater treatment.</title>
        <authorList>
            <person name="Han S.I."/>
            <person name="Kim J.O."/>
            <person name="Lee Y.R."/>
            <person name="Ekpeghere K.I."/>
            <person name="Koh S.C."/>
            <person name="Whang K.S."/>
        </authorList>
    </citation>
    <scope>NUCLEOTIDE SEQUENCE [LARGE SCALE GENOMIC DNA]</scope>
    <source>
        <strain evidence="14 15">KACC 17565</strain>
    </source>
</reference>
<dbReference type="InterPro" id="IPR041851">
    <property type="entry name" value="RecD_N_sf"/>
</dbReference>
<keyword evidence="15" id="KW-1185">Reference proteome</keyword>
<evidence type="ECO:0000259" key="13">
    <source>
        <dbReference type="Pfam" id="PF21185"/>
    </source>
</evidence>
<dbReference type="Pfam" id="PF21185">
    <property type="entry name" value="RecD_N"/>
    <property type="match status" value="1"/>
</dbReference>
<dbReference type="Pfam" id="PF13538">
    <property type="entry name" value="UvrD_C_2"/>
    <property type="match status" value="1"/>
</dbReference>
<dbReference type="InterPro" id="IPR006344">
    <property type="entry name" value="RecD"/>
</dbReference>
<organism evidence="14 15">
    <name type="scientific">Denitratimonas tolerans</name>
    <dbReference type="NCBI Taxonomy" id="1338420"/>
    <lineage>
        <taxon>Bacteria</taxon>
        <taxon>Pseudomonadati</taxon>
        <taxon>Pseudomonadota</taxon>
        <taxon>Gammaproteobacteria</taxon>
        <taxon>Lysobacterales</taxon>
        <taxon>Lysobacteraceae</taxon>
        <taxon>Denitratimonas</taxon>
    </lineage>
</organism>
<dbReference type="GO" id="GO:0017116">
    <property type="term" value="F:single-stranded DNA helicase activity"/>
    <property type="evidence" value="ECO:0007669"/>
    <property type="project" value="TreeGrafter"/>
</dbReference>
<keyword evidence="5 11" id="KW-0347">Helicase</keyword>
<comment type="miscellaneous">
    <text evidence="11">In the RecBCD complex, RecB has a slow 3'-5' helicase, an exonuclease activity and loads RecA onto ssDNA, RecD has a fast 5'-3' helicase activity, while RecC stimulates the ATPase and processivity of the RecB helicase and contributes to recognition of the Chi site.</text>
</comment>
<dbReference type="GO" id="GO:0003677">
    <property type="term" value="F:DNA binding"/>
    <property type="evidence" value="ECO:0007669"/>
    <property type="project" value="UniProtKB-UniRule"/>
</dbReference>
<keyword evidence="1 11" id="KW-0540">Nuclease</keyword>
<keyword evidence="2 11" id="KW-0547">Nucleotide-binding</keyword>
<keyword evidence="8 11" id="KW-0238">DNA-binding</keyword>
<keyword evidence="10 11" id="KW-0413">Isomerase</keyword>
<dbReference type="AlphaFoldDB" id="A0AAW9R7Z7"/>
<dbReference type="Gene3D" id="1.10.10.1020">
    <property type="entry name" value="RecBCD complex, subunit RecD, N-terminal domain"/>
    <property type="match status" value="1"/>
</dbReference>
<comment type="subunit">
    <text evidence="11">Heterotrimer of RecB, RecC and RecD. All subunits contribute to DNA-binding.</text>
</comment>
<dbReference type="Proteomes" id="UP001364472">
    <property type="component" value="Unassembled WGS sequence"/>
</dbReference>
<evidence type="ECO:0000313" key="14">
    <source>
        <dbReference type="EMBL" id="MEJ1249624.1"/>
    </source>
</evidence>
<dbReference type="SUPFAM" id="SSF52540">
    <property type="entry name" value="P-loop containing nucleoside triphosphate hydrolases"/>
    <property type="match status" value="1"/>
</dbReference>
<evidence type="ECO:0000256" key="10">
    <source>
        <dbReference type="ARBA" id="ARBA00023235"/>
    </source>
</evidence>
<dbReference type="GO" id="GO:0008854">
    <property type="term" value="F:exodeoxyribonuclease V activity"/>
    <property type="evidence" value="ECO:0007669"/>
    <property type="project" value="InterPro"/>
</dbReference>
<dbReference type="GO" id="GO:0043139">
    <property type="term" value="F:5'-3' DNA helicase activity"/>
    <property type="evidence" value="ECO:0007669"/>
    <property type="project" value="UniProtKB-UniRule"/>
</dbReference>
<evidence type="ECO:0000256" key="4">
    <source>
        <dbReference type="ARBA" id="ARBA00022801"/>
    </source>
</evidence>
<dbReference type="GO" id="GO:0000724">
    <property type="term" value="P:double-strand break repair via homologous recombination"/>
    <property type="evidence" value="ECO:0007669"/>
    <property type="project" value="UniProtKB-UniRule"/>
</dbReference>
<keyword evidence="3 11" id="KW-0227">DNA damage</keyword>
<dbReference type="PANTHER" id="PTHR43788:SF6">
    <property type="entry name" value="DNA HELICASE B"/>
    <property type="match status" value="1"/>
</dbReference>
<comment type="caution">
    <text evidence="14">The sequence shown here is derived from an EMBL/GenBank/DDBJ whole genome shotgun (WGS) entry which is preliminary data.</text>
</comment>
<dbReference type="InterPro" id="IPR050534">
    <property type="entry name" value="Coronavir_polyprotein_1ab"/>
</dbReference>
<evidence type="ECO:0000256" key="1">
    <source>
        <dbReference type="ARBA" id="ARBA00022722"/>
    </source>
</evidence>
<comment type="similarity">
    <text evidence="11">Belongs to the RecD family.</text>
</comment>
<dbReference type="Gene3D" id="3.40.50.300">
    <property type="entry name" value="P-loop containing nucleotide triphosphate hydrolases"/>
    <property type="match status" value="2"/>
</dbReference>
<sequence length="605" mass="64126">MSASRFDFRPRALPGANERWRDLDRTVARWVLAHGGAPALAQAAAWASLADGQGDVALMLEPGHAARLGAPDIGHLAADLRTLAQDAPRWIGTPAGADSNAPFVLDGDAFYLRRNFLHERAVAAALRARLEAPRDDAPGADAALDALFDGAPPEALAQREAVRRACGRRLFVLTGGPGTGKTTTVLRMLLALAHDFRQRHGCLPRVCLSAPTGKAAQRLTQSLREGTLALSARLPAGWEPELALAHAAPGATLHRLLGSRGPQAGFTFDAERRLAADIVVVDEASMVDLALLRALLVALPDSATLVLVGDADQLPAIGTGSALADVVEALGEHAALARLGHSFRADQALGAINAAVRDGDAARFHEAIDAAGEHAAFHRVAHGATLGARLVDWAAQLQREAREAGALDAIDANDPASQQRALATLGRRQLLCALREGPFGAVESALRIERGYRERAGLPPETRWYPGRAVVITRNDAAAGLFNGDIGLCLRLRAASGRERLQVLFDPAPDSHDGAPRRFDPDALPAHECAFALTVHKSQGSEYDRIAVLLPPDAAHPLLSRQMLYTALSRARRAIDLWATTPAVAACLGTALQRTGGLARRLREG</sequence>
<feature type="domain" description="UvrD-like helicase C-terminal" evidence="12">
    <location>
        <begin position="530"/>
        <end position="573"/>
    </location>
</feature>
<dbReference type="CDD" id="cd18809">
    <property type="entry name" value="SF1_C_RecD"/>
    <property type="match status" value="1"/>
</dbReference>
<evidence type="ECO:0000256" key="3">
    <source>
        <dbReference type="ARBA" id="ARBA00022763"/>
    </source>
</evidence>
<keyword evidence="9 11" id="KW-0234">DNA repair</keyword>
<evidence type="ECO:0000256" key="2">
    <source>
        <dbReference type="ARBA" id="ARBA00022741"/>
    </source>
</evidence>
<feature type="binding site" evidence="11">
    <location>
        <begin position="175"/>
        <end position="182"/>
    </location>
    <ligand>
        <name>ATP</name>
        <dbReference type="ChEBI" id="CHEBI:30616"/>
    </ligand>
</feature>
<evidence type="ECO:0000259" key="12">
    <source>
        <dbReference type="Pfam" id="PF13538"/>
    </source>
</evidence>
<keyword evidence="7 11" id="KW-0067">ATP-binding</keyword>
<keyword evidence="4 11" id="KW-0378">Hydrolase</keyword>
<dbReference type="Pfam" id="PF13245">
    <property type="entry name" value="AAA_19"/>
    <property type="match status" value="1"/>
</dbReference>
<dbReference type="EMBL" id="JBBDHC010000009">
    <property type="protein sequence ID" value="MEJ1249624.1"/>
    <property type="molecule type" value="Genomic_DNA"/>
</dbReference>
<evidence type="ECO:0000256" key="9">
    <source>
        <dbReference type="ARBA" id="ARBA00023204"/>
    </source>
</evidence>
<dbReference type="RefSeq" id="WP_337335340.1">
    <property type="nucleotide sequence ID" value="NZ_JBBDHC010000009.1"/>
</dbReference>
<evidence type="ECO:0000256" key="8">
    <source>
        <dbReference type="ARBA" id="ARBA00023125"/>
    </source>
</evidence>
<proteinExistence type="inferred from homology"/>
<gene>
    <name evidence="11 14" type="primary">recD</name>
    <name evidence="14" type="ORF">WB794_08060</name>
</gene>